<comment type="caution">
    <text evidence="2">The sequence shown here is derived from an EMBL/GenBank/DDBJ whole genome shotgun (WGS) entry which is preliminary data.</text>
</comment>
<dbReference type="CDD" id="cd22744">
    <property type="entry name" value="OTU"/>
    <property type="match status" value="1"/>
</dbReference>
<evidence type="ECO:0000313" key="2">
    <source>
        <dbReference type="EMBL" id="GAX78266.1"/>
    </source>
</evidence>
<feature type="region of interest" description="Disordered" evidence="1">
    <location>
        <begin position="106"/>
        <end position="133"/>
    </location>
</feature>
<protein>
    <submittedName>
        <fullName evidence="2">Uncharacterized protein</fullName>
    </submittedName>
</protein>
<dbReference type="AlphaFoldDB" id="A0A250X5E7"/>
<feature type="compositionally biased region" description="Polar residues" evidence="1">
    <location>
        <begin position="213"/>
        <end position="225"/>
    </location>
</feature>
<feature type="compositionally biased region" description="Basic and acidic residues" evidence="1">
    <location>
        <begin position="633"/>
        <end position="654"/>
    </location>
</feature>
<sequence length="985" mass="105537">MFVSCVKCRRIEVLISSTGHAHFKAPHDFGVPAPQRALLLSKEVKDEGGDKPVQDYKQGALLKSIFSSSNTVAKAVAANTATTSNSTLNPPAHTLSVLTTTTVPFLIPDTPDQPPPQLPQPIQSPKTSPNSSKLLEEHPKILGASDNCQIEDLQDQLQMCSSCSREAGRGVKRQLYFAGPLDGDGNYIIMSDRRDCSPASHDASRGTARRSKMQQTRSPLPAASTQTINVDSSIRFIIGQASTNPSSCHTTNTPLLVTSPTSPASAGPLNNRALGAGGLVMTPACSQQPLPASSVQGVASGSNMPKLPETVRAAAAAAASVSSPSHLQALYHLDNTAAMGTLIDELPYMKAASLKFQDKRHKAWIRQVILEAFFVLASSCNLGHELLGTSAELGIVFLKTLCHAGAAGLTAKEVVKLSIEMHYYTDGSPPSATEEITNSFDVKEQLRSASKSTVGSLIFTQLGEDCYTLAAFRCTSNDICSCTGAQMRRFLLKALAVADASACTTVAAATAAAAASPAVPPAVIDRQLLGKQCSAALQDEALRLDVSTASIHDGIVVSNPLCTRHRAREVVSDTETPQGRPASDACLILNKTEISIRQQDKTAADGEEEDGVRKGGTHVKAAKQDDVTDEEADKQVDDHGVGHPASHPDGHHSPDVEPCSTCCCSPVHEQHIGLSCEDVQNHPTDLMEVLLQDCGLSIPTGFSFRIGDCFFDSLAYCCAGSQSLQPEEIQGLSHDIRHGCVTFILLFLLEAHPEQEEGLSMKVWRAVYQLACLAQPTQLLGGNETVRLISHEEGANSRFVQDDEYHDLRQYLQKIKKPASQGGMWADSATVQLVGLSLGLRIRLYRLMGEVLHCEDYGVVQAPGIHQAVGEDASLAVSILFTGQDDGGHYQPVEMKASDIKQSTDDDLRAEGLEHIIHTVEALRHQGDVETVLKGNEGAWERAQEEIEKFAVFEVMKGNGGRVADIAPTLKNFVRTVFAGDENGD</sequence>
<evidence type="ECO:0000256" key="1">
    <source>
        <dbReference type="SAM" id="MobiDB-lite"/>
    </source>
</evidence>
<keyword evidence="3" id="KW-1185">Reference proteome</keyword>
<organism evidence="2 3">
    <name type="scientific">Chlamydomonas eustigma</name>
    <dbReference type="NCBI Taxonomy" id="1157962"/>
    <lineage>
        <taxon>Eukaryota</taxon>
        <taxon>Viridiplantae</taxon>
        <taxon>Chlorophyta</taxon>
        <taxon>core chlorophytes</taxon>
        <taxon>Chlorophyceae</taxon>
        <taxon>CS clade</taxon>
        <taxon>Chlamydomonadales</taxon>
        <taxon>Chlamydomonadaceae</taxon>
        <taxon>Chlamydomonas</taxon>
    </lineage>
</organism>
<proteinExistence type="predicted"/>
<dbReference type="Proteomes" id="UP000232323">
    <property type="component" value="Unassembled WGS sequence"/>
</dbReference>
<dbReference type="EMBL" id="BEGY01000031">
    <property type="protein sequence ID" value="GAX78266.1"/>
    <property type="molecule type" value="Genomic_DNA"/>
</dbReference>
<feature type="region of interest" description="Disordered" evidence="1">
    <location>
        <begin position="194"/>
        <end position="225"/>
    </location>
</feature>
<accession>A0A250X5E7</accession>
<reference evidence="2 3" key="1">
    <citation type="submission" date="2017-08" db="EMBL/GenBank/DDBJ databases">
        <title>Acidophilic green algal genome provides insights into adaptation to an acidic environment.</title>
        <authorList>
            <person name="Hirooka S."/>
            <person name="Hirose Y."/>
            <person name="Kanesaki Y."/>
            <person name="Higuchi S."/>
            <person name="Fujiwara T."/>
            <person name="Onuma R."/>
            <person name="Era A."/>
            <person name="Ohbayashi R."/>
            <person name="Uzuka A."/>
            <person name="Nozaki H."/>
            <person name="Yoshikawa H."/>
            <person name="Miyagishima S.Y."/>
        </authorList>
    </citation>
    <scope>NUCLEOTIDE SEQUENCE [LARGE SCALE GENOMIC DNA]</scope>
    <source>
        <strain evidence="2 3">NIES-2499</strain>
    </source>
</reference>
<evidence type="ECO:0000313" key="3">
    <source>
        <dbReference type="Proteomes" id="UP000232323"/>
    </source>
</evidence>
<name>A0A250X5E7_9CHLO</name>
<gene>
    <name evidence="2" type="ORF">CEUSTIGMA_g5708.t1</name>
</gene>
<feature type="region of interest" description="Disordered" evidence="1">
    <location>
        <begin position="597"/>
        <end position="654"/>
    </location>
</feature>